<evidence type="ECO:0000313" key="8">
    <source>
        <dbReference type="EnsemblMetazoa" id="PPA05283.1"/>
    </source>
</evidence>
<feature type="compositionally biased region" description="Basic and acidic residues" evidence="6">
    <location>
        <begin position="288"/>
        <end position="307"/>
    </location>
</feature>
<evidence type="ECO:0000313" key="9">
    <source>
        <dbReference type="Proteomes" id="UP000005239"/>
    </source>
</evidence>
<evidence type="ECO:0000256" key="5">
    <source>
        <dbReference type="ARBA" id="ARBA00023136"/>
    </source>
</evidence>
<organism evidence="8 9">
    <name type="scientific">Pristionchus pacificus</name>
    <name type="common">Parasitic nematode worm</name>
    <dbReference type="NCBI Taxonomy" id="54126"/>
    <lineage>
        <taxon>Eukaryota</taxon>
        <taxon>Metazoa</taxon>
        <taxon>Ecdysozoa</taxon>
        <taxon>Nematoda</taxon>
        <taxon>Chromadorea</taxon>
        <taxon>Rhabditida</taxon>
        <taxon>Rhabditina</taxon>
        <taxon>Diplogasteromorpha</taxon>
        <taxon>Diplogasteroidea</taxon>
        <taxon>Neodiplogasteridae</taxon>
        <taxon>Pristionchus</taxon>
    </lineage>
</organism>
<dbReference type="Gene3D" id="1.20.1250.20">
    <property type="entry name" value="MFS general substrate transporter like domains"/>
    <property type="match status" value="2"/>
</dbReference>
<feature type="region of interest" description="Disordered" evidence="6">
    <location>
        <begin position="275"/>
        <end position="307"/>
    </location>
</feature>
<feature type="transmembrane region" description="Helical" evidence="7">
    <location>
        <begin position="21"/>
        <end position="42"/>
    </location>
</feature>
<accession>A0A8R1Y5B1</accession>
<reference evidence="9" key="1">
    <citation type="journal article" date="2008" name="Nat. Genet.">
        <title>The Pristionchus pacificus genome provides a unique perspective on nematode lifestyle and parasitism.</title>
        <authorList>
            <person name="Dieterich C."/>
            <person name="Clifton S.W."/>
            <person name="Schuster L.N."/>
            <person name="Chinwalla A."/>
            <person name="Delehaunty K."/>
            <person name="Dinkelacker I."/>
            <person name="Fulton L."/>
            <person name="Fulton R."/>
            <person name="Godfrey J."/>
            <person name="Minx P."/>
            <person name="Mitreva M."/>
            <person name="Roeseler W."/>
            <person name="Tian H."/>
            <person name="Witte H."/>
            <person name="Yang S.P."/>
            <person name="Wilson R.K."/>
            <person name="Sommer R.J."/>
        </authorList>
    </citation>
    <scope>NUCLEOTIDE SEQUENCE [LARGE SCALE GENOMIC DNA]</scope>
    <source>
        <strain evidence="9">PS312</strain>
    </source>
</reference>
<feature type="transmembrane region" description="Helical" evidence="7">
    <location>
        <begin position="469"/>
        <end position="491"/>
    </location>
</feature>
<dbReference type="AlphaFoldDB" id="A0A2A6CST6"/>
<sequence>MVSVVQRSIMRLPEKYRLLPVMFGAVLIHISLGTYHTFGNMLPYMASYLRNRTDPHSTLEEMIWVPTMQGCFPFAMVIGGVLSHFVGPRLACALGCYLMSCGVYFSSFTIQHSVSSFFFTYGFMYGLGQGIAYVVAVATVINWAPDRVGLVSGIVAAGFGVSSSIFAPIQTHLVNPTNFATGEDGYFKEAELLDRVPGVFRTLGMTYMIMQGIGLIFITDPKDTPPSPSLSSLYNCFFSSSTRRPSSFSSVRYSSLRTHDDDVIALTSKVRHRSVSRDSSIEDEQDEERGRSDSESSNDGEEKKSMNPREVLSSSTFYFLFCALFCCSFYANTFYNLYKTFAETFIADDIFLAWAFSLGSIANAAARIGWGQLTDKTSFQTALSLACCLASFLLLTMPMTPMGGKTFFLVWLILLFTCMAATHALFITATVRCFGAKYKATNYGLCVLSTTFSGIALSLLAQYELHALGYNWLFLITSVFPFIAFGISTTIQITPQGHRIAS</sequence>
<dbReference type="GO" id="GO:0005886">
    <property type="term" value="C:plasma membrane"/>
    <property type="evidence" value="ECO:0000318"/>
    <property type="project" value="GO_Central"/>
</dbReference>
<keyword evidence="3 7" id="KW-0812">Transmembrane</keyword>
<feature type="transmembrane region" description="Helical" evidence="7">
    <location>
        <begin position="443"/>
        <end position="463"/>
    </location>
</feature>
<reference evidence="8" key="2">
    <citation type="submission" date="2022-06" db="UniProtKB">
        <authorList>
            <consortium name="EnsemblMetazoa"/>
        </authorList>
    </citation>
    <scope>IDENTIFICATION</scope>
    <source>
        <strain evidence="8">PS312</strain>
    </source>
</reference>
<feature type="transmembrane region" description="Helical" evidence="7">
    <location>
        <begin position="148"/>
        <end position="169"/>
    </location>
</feature>
<keyword evidence="4 7" id="KW-1133">Transmembrane helix</keyword>
<evidence type="ECO:0000256" key="2">
    <source>
        <dbReference type="ARBA" id="ARBA00022448"/>
    </source>
</evidence>
<dbReference type="PANTHER" id="PTHR43385">
    <property type="entry name" value="RIBOFLAVIN TRANSPORTER RIBJ"/>
    <property type="match status" value="1"/>
</dbReference>
<dbReference type="EnsemblMetazoa" id="PPA05283.1">
    <property type="protein sequence ID" value="PPA05283.1"/>
    <property type="gene ID" value="WBGene00094837"/>
</dbReference>
<dbReference type="OrthoDB" id="410267at2759"/>
<feature type="transmembrane region" description="Helical" evidence="7">
    <location>
        <begin position="408"/>
        <end position="431"/>
    </location>
</feature>
<feature type="transmembrane region" description="Helical" evidence="7">
    <location>
        <begin position="382"/>
        <end position="402"/>
    </location>
</feature>
<evidence type="ECO:0000256" key="3">
    <source>
        <dbReference type="ARBA" id="ARBA00022692"/>
    </source>
</evidence>
<dbReference type="CDD" id="cd17353">
    <property type="entry name" value="MFS_OFA_like"/>
    <property type="match status" value="1"/>
</dbReference>
<dbReference type="InterPro" id="IPR036259">
    <property type="entry name" value="MFS_trans_sf"/>
</dbReference>
<feature type="transmembrane region" description="Helical" evidence="7">
    <location>
        <begin position="90"/>
        <end position="110"/>
    </location>
</feature>
<protein>
    <submittedName>
        <fullName evidence="8">Membrane transporter</fullName>
    </submittedName>
</protein>
<keyword evidence="5 7" id="KW-0472">Membrane</keyword>
<dbReference type="SUPFAM" id="SSF103473">
    <property type="entry name" value="MFS general substrate transporter"/>
    <property type="match status" value="1"/>
</dbReference>
<feature type="transmembrane region" description="Helical" evidence="7">
    <location>
        <begin position="311"/>
        <end position="331"/>
    </location>
</feature>
<feature type="transmembrane region" description="Helical" evidence="7">
    <location>
        <begin position="122"/>
        <end position="141"/>
    </location>
</feature>
<feature type="transmembrane region" description="Helical" evidence="7">
    <location>
        <begin position="351"/>
        <end position="370"/>
    </location>
</feature>
<keyword evidence="9" id="KW-1185">Reference proteome</keyword>
<evidence type="ECO:0000256" key="7">
    <source>
        <dbReference type="SAM" id="Phobius"/>
    </source>
</evidence>
<dbReference type="Proteomes" id="UP000005239">
    <property type="component" value="Unassembled WGS sequence"/>
</dbReference>
<proteinExistence type="predicted"/>
<evidence type="ECO:0000256" key="4">
    <source>
        <dbReference type="ARBA" id="ARBA00022989"/>
    </source>
</evidence>
<feature type="transmembrane region" description="Helical" evidence="7">
    <location>
        <begin position="198"/>
        <end position="218"/>
    </location>
</feature>
<evidence type="ECO:0000256" key="6">
    <source>
        <dbReference type="SAM" id="MobiDB-lite"/>
    </source>
</evidence>
<feature type="transmembrane region" description="Helical" evidence="7">
    <location>
        <begin position="62"/>
        <end position="83"/>
    </location>
</feature>
<comment type="subcellular location">
    <subcellularLocation>
        <location evidence="1">Membrane</location>
        <topology evidence="1">Multi-pass membrane protein</topology>
    </subcellularLocation>
</comment>
<dbReference type="PANTHER" id="PTHR43385:SF1">
    <property type="entry name" value="RIBOFLAVIN TRANSPORTER RIBJ"/>
    <property type="match status" value="1"/>
</dbReference>
<gene>
    <name evidence="8" type="primary">WBGene00094837</name>
</gene>
<dbReference type="Pfam" id="PF07690">
    <property type="entry name" value="MFS_1"/>
    <property type="match status" value="1"/>
</dbReference>
<keyword evidence="2" id="KW-0813">Transport</keyword>
<evidence type="ECO:0000256" key="1">
    <source>
        <dbReference type="ARBA" id="ARBA00004141"/>
    </source>
</evidence>
<dbReference type="GO" id="GO:0022857">
    <property type="term" value="F:transmembrane transporter activity"/>
    <property type="evidence" value="ECO:0000318"/>
    <property type="project" value="GO_Central"/>
</dbReference>
<accession>A0A2A6CST6</accession>
<name>A0A2A6CST6_PRIPA</name>
<dbReference type="InterPro" id="IPR011701">
    <property type="entry name" value="MFS"/>
</dbReference>
<dbReference type="InterPro" id="IPR052983">
    <property type="entry name" value="MFS_Riboflavin_Transporter"/>
</dbReference>